<name>A0ABD3AIQ3_9GENT</name>
<reference evidence="2 3" key="1">
    <citation type="submission" date="2024-11" db="EMBL/GenBank/DDBJ databases">
        <title>A near-complete genome assembly of Cinchona calisaya.</title>
        <authorList>
            <person name="Lian D.C."/>
            <person name="Zhao X.W."/>
            <person name="Wei L."/>
        </authorList>
    </citation>
    <scope>NUCLEOTIDE SEQUENCE [LARGE SCALE GENOMIC DNA]</scope>
    <source>
        <tissue evidence="2">Nenye</tissue>
    </source>
</reference>
<feature type="region of interest" description="Disordered" evidence="1">
    <location>
        <begin position="43"/>
        <end position="64"/>
    </location>
</feature>
<dbReference type="AlphaFoldDB" id="A0ABD3AIQ3"/>
<comment type="caution">
    <text evidence="2">The sequence shown here is derived from an EMBL/GenBank/DDBJ whole genome shotgun (WGS) entry which is preliminary data.</text>
</comment>
<gene>
    <name evidence="2" type="ORF">ACH5RR_010346</name>
</gene>
<proteinExistence type="predicted"/>
<protein>
    <submittedName>
        <fullName evidence="2">Uncharacterized protein</fullName>
    </submittedName>
</protein>
<dbReference type="EMBL" id="JBJUIK010000004">
    <property type="protein sequence ID" value="KAL3531024.1"/>
    <property type="molecule type" value="Genomic_DNA"/>
</dbReference>
<evidence type="ECO:0000313" key="2">
    <source>
        <dbReference type="EMBL" id="KAL3531024.1"/>
    </source>
</evidence>
<dbReference type="Proteomes" id="UP001630127">
    <property type="component" value="Unassembled WGS sequence"/>
</dbReference>
<accession>A0ABD3AIQ3</accession>
<organism evidence="2 3">
    <name type="scientific">Cinchona calisaya</name>
    <dbReference type="NCBI Taxonomy" id="153742"/>
    <lineage>
        <taxon>Eukaryota</taxon>
        <taxon>Viridiplantae</taxon>
        <taxon>Streptophyta</taxon>
        <taxon>Embryophyta</taxon>
        <taxon>Tracheophyta</taxon>
        <taxon>Spermatophyta</taxon>
        <taxon>Magnoliopsida</taxon>
        <taxon>eudicotyledons</taxon>
        <taxon>Gunneridae</taxon>
        <taxon>Pentapetalae</taxon>
        <taxon>asterids</taxon>
        <taxon>lamiids</taxon>
        <taxon>Gentianales</taxon>
        <taxon>Rubiaceae</taxon>
        <taxon>Cinchonoideae</taxon>
        <taxon>Cinchoneae</taxon>
        <taxon>Cinchona</taxon>
    </lineage>
</organism>
<sequence length="99" mass="10847">MLFGVGSKKPMAMKCFYQFFSKQLPTVTTTTETAIKKVVPAATEDQTLKTPRGHGGRPGSHADVIGRNCPSKQNSLWAFSSFHFILGFQQLPLGGRMIS</sequence>
<evidence type="ECO:0000256" key="1">
    <source>
        <dbReference type="SAM" id="MobiDB-lite"/>
    </source>
</evidence>
<keyword evidence="3" id="KW-1185">Reference proteome</keyword>
<evidence type="ECO:0000313" key="3">
    <source>
        <dbReference type="Proteomes" id="UP001630127"/>
    </source>
</evidence>